<evidence type="ECO:0000259" key="15">
    <source>
        <dbReference type="Pfam" id="PF01488"/>
    </source>
</evidence>
<dbReference type="InterPro" id="IPR006151">
    <property type="entry name" value="Shikm_DH/Glu-tRNA_Rdtase"/>
</dbReference>
<keyword evidence="4 8" id="KW-0521">NADP</keyword>
<evidence type="ECO:0000313" key="17">
    <source>
        <dbReference type="EMBL" id="CUO73452.1"/>
    </source>
</evidence>
<evidence type="ECO:0000256" key="2">
    <source>
        <dbReference type="ARBA" id="ARBA00005916"/>
    </source>
</evidence>
<accession>A0A174HEW0</accession>
<dbReference type="Pfam" id="PF00745">
    <property type="entry name" value="GlutR_dimer"/>
    <property type="match status" value="1"/>
</dbReference>
<dbReference type="Gene3D" id="3.40.50.720">
    <property type="entry name" value="NAD(P)-binding Rossmann-like Domain"/>
    <property type="match status" value="1"/>
</dbReference>
<evidence type="ECO:0000256" key="10">
    <source>
        <dbReference type="PIRSR" id="PIRSR000445-2"/>
    </source>
</evidence>
<dbReference type="EMBL" id="CYZX01000014">
    <property type="protein sequence ID" value="CUO73452.1"/>
    <property type="molecule type" value="Genomic_DNA"/>
</dbReference>
<evidence type="ECO:0000259" key="14">
    <source>
        <dbReference type="Pfam" id="PF00745"/>
    </source>
</evidence>
<name>A0A174HEW0_9CLOT</name>
<dbReference type="NCBIfam" id="TIGR01035">
    <property type="entry name" value="hemA"/>
    <property type="match status" value="1"/>
</dbReference>
<dbReference type="SUPFAM" id="SSF51735">
    <property type="entry name" value="NAD(P)-binding Rossmann-fold domains"/>
    <property type="match status" value="1"/>
</dbReference>
<dbReference type="GO" id="GO:0019353">
    <property type="term" value="P:protoporphyrinogen IX biosynthetic process from glutamate"/>
    <property type="evidence" value="ECO:0007669"/>
    <property type="project" value="TreeGrafter"/>
</dbReference>
<dbReference type="InterPro" id="IPR000343">
    <property type="entry name" value="4pyrrol_synth_GluRdtase"/>
</dbReference>
<feature type="domain" description="Tetrapyrrole biosynthesis glutamyl-tRNA reductase dimerisation" evidence="14">
    <location>
        <begin position="307"/>
        <end position="399"/>
    </location>
</feature>
<feature type="binding site" evidence="8 10">
    <location>
        <position position="103"/>
    </location>
    <ligand>
        <name>substrate</name>
    </ligand>
</feature>
<dbReference type="PROSITE" id="PS00747">
    <property type="entry name" value="GLUTR"/>
    <property type="match status" value="1"/>
</dbReference>
<evidence type="ECO:0000313" key="18">
    <source>
        <dbReference type="Proteomes" id="UP000095594"/>
    </source>
</evidence>
<keyword evidence="6 8" id="KW-0627">Porphyrin biosynthesis</keyword>
<evidence type="ECO:0000256" key="12">
    <source>
        <dbReference type="PIRSR" id="PIRSR000445-4"/>
    </source>
</evidence>
<dbReference type="SUPFAM" id="SSF69742">
    <property type="entry name" value="Glutamyl tRNA-reductase catalytic, N-terminal domain"/>
    <property type="match status" value="1"/>
</dbReference>
<dbReference type="Pfam" id="PF01488">
    <property type="entry name" value="Shikimate_DH"/>
    <property type="match status" value="1"/>
</dbReference>
<feature type="binding site" evidence="8 10">
    <location>
        <position position="114"/>
    </location>
    <ligand>
        <name>substrate</name>
    </ligand>
</feature>
<evidence type="ECO:0000256" key="6">
    <source>
        <dbReference type="ARBA" id="ARBA00023244"/>
    </source>
</evidence>
<dbReference type="Proteomes" id="UP000095594">
    <property type="component" value="Unassembled WGS sequence"/>
</dbReference>
<evidence type="ECO:0000256" key="11">
    <source>
        <dbReference type="PIRSR" id="PIRSR000445-3"/>
    </source>
</evidence>
<dbReference type="RefSeq" id="WP_055266462.1">
    <property type="nucleotide sequence ID" value="NZ_CABIXQ010000014.1"/>
</dbReference>
<sequence>MIRLLAIRKNISLDIREKFVLNPKKLEEGLKALHNIFDEVVILNTCNRTEIYFNSSCEEKDEEILKKIFEALKWEYELADNCVVLDQERAIRHLMDVACGFHSKIFGEDQILGQIKNAYSKALELKTVKSILKKLFEMTISCGKEFRTKSKLYEIPVSSASIAVNEAIKNNSKKFMIIGYGDVGKLVSKYILANDFESLIIGVRDISKVNDINDDRVLAMNYEEARKHIENIDCLITCTSAPHLMIERVHIKERNTPLHIFDLSVPRDVEDSVKYIDKVYLYDIDKVSSIDDKNKEIRKEIMISNKYIIEKSIDKFNQWNKQRKISPYIKEMKEERDKVILDRINSFSHKCKNEDDIQLANTLIKSATDVYINRAIEVLKEETLKGSEEECLRILKRIFMEKK</sequence>
<gene>
    <name evidence="17" type="primary">hemA_1</name>
    <name evidence="8" type="synonym">hemA</name>
    <name evidence="17" type="ORF">ERS852471_02158</name>
</gene>
<dbReference type="PIRSF" id="PIRSF000445">
    <property type="entry name" value="4pyrrol_synth_GluRdtase"/>
    <property type="match status" value="1"/>
</dbReference>
<dbReference type="InterPro" id="IPR018214">
    <property type="entry name" value="GluRdtase_CS"/>
</dbReference>
<feature type="domain" description="Glutamyl-tRNA reductase N-terminal" evidence="16">
    <location>
        <begin position="9"/>
        <end position="149"/>
    </location>
</feature>
<keyword evidence="5 8" id="KW-0560">Oxidoreductase</keyword>
<dbReference type="InterPro" id="IPR015895">
    <property type="entry name" value="4pyrrol_synth_GluRdtase_N"/>
</dbReference>
<dbReference type="Gene3D" id="3.30.460.30">
    <property type="entry name" value="Glutamyl-tRNA reductase, N-terminal domain"/>
    <property type="match status" value="1"/>
</dbReference>
<dbReference type="GO" id="GO:0008883">
    <property type="term" value="F:glutamyl-tRNA reductase activity"/>
    <property type="evidence" value="ECO:0007669"/>
    <property type="project" value="UniProtKB-UniRule"/>
</dbReference>
<dbReference type="PANTHER" id="PTHR43013">
    <property type="entry name" value="GLUTAMYL-TRNA REDUCTASE"/>
    <property type="match status" value="1"/>
</dbReference>
<dbReference type="Pfam" id="PF05201">
    <property type="entry name" value="GlutR_N"/>
    <property type="match status" value="1"/>
</dbReference>
<dbReference type="OrthoDB" id="110209at2"/>
<dbReference type="AlphaFoldDB" id="A0A174HEW0"/>
<organism evidence="17 18">
    <name type="scientific">Clostridium disporicum</name>
    <dbReference type="NCBI Taxonomy" id="84024"/>
    <lineage>
        <taxon>Bacteria</taxon>
        <taxon>Bacillati</taxon>
        <taxon>Bacillota</taxon>
        <taxon>Clostridia</taxon>
        <taxon>Eubacteriales</taxon>
        <taxon>Clostridiaceae</taxon>
        <taxon>Clostridium</taxon>
    </lineage>
</organism>
<feature type="active site" description="Nucleophile" evidence="8 9">
    <location>
        <position position="46"/>
    </location>
</feature>
<evidence type="ECO:0000259" key="16">
    <source>
        <dbReference type="Pfam" id="PF05201"/>
    </source>
</evidence>
<protein>
    <recommendedName>
        <fullName evidence="3 8">Glutamyl-tRNA reductase</fullName>
        <shortName evidence="8">GluTR</shortName>
        <ecNumber evidence="3 8">1.2.1.70</ecNumber>
    </recommendedName>
</protein>
<dbReference type="InterPro" id="IPR036343">
    <property type="entry name" value="GluRdtase_N_sf"/>
</dbReference>
<comment type="catalytic activity">
    <reaction evidence="7 8 13">
        <text>(S)-4-amino-5-oxopentanoate + tRNA(Glu) + NADP(+) = L-glutamyl-tRNA(Glu) + NADPH + H(+)</text>
        <dbReference type="Rhea" id="RHEA:12344"/>
        <dbReference type="Rhea" id="RHEA-COMP:9663"/>
        <dbReference type="Rhea" id="RHEA-COMP:9680"/>
        <dbReference type="ChEBI" id="CHEBI:15378"/>
        <dbReference type="ChEBI" id="CHEBI:57501"/>
        <dbReference type="ChEBI" id="CHEBI:57783"/>
        <dbReference type="ChEBI" id="CHEBI:58349"/>
        <dbReference type="ChEBI" id="CHEBI:78442"/>
        <dbReference type="ChEBI" id="CHEBI:78520"/>
        <dbReference type="EC" id="1.2.1.70"/>
    </reaction>
</comment>
<evidence type="ECO:0000256" key="3">
    <source>
        <dbReference type="ARBA" id="ARBA00012970"/>
    </source>
</evidence>
<evidence type="ECO:0000256" key="8">
    <source>
        <dbReference type="HAMAP-Rule" id="MF_00087"/>
    </source>
</evidence>
<dbReference type="FunFam" id="3.30.460.30:FF:000001">
    <property type="entry name" value="Glutamyl-tRNA reductase"/>
    <property type="match status" value="1"/>
</dbReference>
<dbReference type="GO" id="GO:0050661">
    <property type="term" value="F:NADP binding"/>
    <property type="evidence" value="ECO:0007669"/>
    <property type="project" value="InterPro"/>
</dbReference>
<dbReference type="InterPro" id="IPR015896">
    <property type="entry name" value="4pyrrol_synth_GluRdtase_dimer"/>
</dbReference>
<dbReference type="PANTHER" id="PTHR43013:SF1">
    <property type="entry name" value="GLUTAMYL-TRNA REDUCTASE"/>
    <property type="match status" value="1"/>
</dbReference>
<feature type="domain" description="Quinate/shikimate 5-dehydrogenase/glutamyl-tRNA reductase" evidence="15">
    <location>
        <begin position="169"/>
        <end position="289"/>
    </location>
</feature>
<dbReference type="InterPro" id="IPR036291">
    <property type="entry name" value="NAD(P)-bd_dom_sf"/>
</dbReference>
<dbReference type="EC" id="1.2.1.70" evidence="3 8"/>
<feature type="binding site" evidence="8 11">
    <location>
        <begin position="179"/>
        <end position="184"/>
    </location>
    <ligand>
        <name>NADP(+)</name>
        <dbReference type="ChEBI" id="CHEBI:58349"/>
    </ligand>
</feature>
<evidence type="ECO:0000256" key="7">
    <source>
        <dbReference type="ARBA" id="ARBA00047464"/>
    </source>
</evidence>
<comment type="domain">
    <text evidence="8">Possesses an unusual extended V-shaped dimeric structure with each monomer consisting of three distinct domains arranged along a curved 'spinal' alpha-helix. The N-terminal catalytic domain specifically recognizes the glutamate moiety of the substrate. The second domain is the NADPH-binding domain, and the third C-terminal domain is responsible for dimerization.</text>
</comment>
<feature type="site" description="Important for activity" evidence="8 12">
    <location>
        <position position="93"/>
    </location>
</feature>
<proteinExistence type="inferred from homology"/>
<evidence type="ECO:0000256" key="9">
    <source>
        <dbReference type="PIRSR" id="PIRSR000445-1"/>
    </source>
</evidence>
<reference evidence="17 18" key="1">
    <citation type="submission" date="2015-09" db="EMBL/GenBank/DDBJ databases">
        <authorList>
            <consortium name="Pathogen Informatics"/>
        </authorList>
    </citation>
    <scope>NUCLEOTIDE SEQUENCE [LARGE SCALE GENOMIC DNA]</scope>
    <source>
        <strain evidence="17 18">2789STDY5834856</strain>
    </source>
</reference>
<feature type="binding site" evidence="8 10">
    <location>
        <begin position="45"/>
        <end position="48"/>
    </location>
    <ligand>
        <name>substrate</name>
    </ligand>
</feature>
<comment type="miscellaneous">
    <text evidence="8">During catalysis, the active site Cys acts as a nucleophile attacking the alpha-carbonyl group of tRNA-bound glutamate with the formation of a thioester intermediate between enzyme and glutamate, and the concomitant release of tRNA(Glu). The thioester intermediate is finally reduced by direct hydride transfer from NADPH, to form the product GSA.</text>
</comment>
<dbReference type="HAMAP" id="MF_00087">
    <property type="entry name" value="Glu_tRNA_reductase"/>
    <property type="match status" value="1"/>
</dbReference>
<comment type="function">
    <text evidence="8">Catalyzes the NADPH-dependent reduction of glutamyl-tRNA(Glu) to glutamate 1-semialdehyde (GSA).</text>
</comment>
<evidence type="ECO:0000256" key="13">
    <source>
        <dbReference type="RuleBase" id="RU000584"/>
    </source>
</evidence>
<evidence type="ECO:0000256" key="5">
    <source>
        <dbReference type="ARBA" id="ARBA00023002"/>
    </source>
</evidence>
<comment type="similarity">
    <text evidence="2 8 13">Belongs to the glutamyl-tRNA reductase family.</text>
</comment>
<evidence type="ECO:0000256" key="1">
    <source>
        <dbReference type="ARBA" id="ARBA00005059"/>
    </source>
</evidence>
<feature type="binding site" evidence="8 10">
    <location>
        <begin position="108"/>
        <end position="110"/>
    </location>
    <ligand>
        <name>substrate</name>
    </ligand>
</feature>
<comment type="subunit">
    <text evidence="8">Homodimer.</text>
</comment>
<comment type="pathway">
    <text evidence="1 8 13">Porphyrin-containing compound metabolism; protoporphyrin-IX biosynthesis; 5-aminolevulinate from L-glutamyl-tRNA(Glu): step 1/2.</text>
</comment>
<dbReference type="UniPathway" id="UPA00251">
    <property type="reaction ID" value="UER00316"/>
</dbReference>
<evidence type="ECO:0000256" key="4">
    <source>
        <dbReference type="ARBA" id="ARBA00022857"/>
    </source>
</evidence>